<dbReference type="Proteomes" id="UP000306575">
    <property type="component" value="Unassembled WGS sequence"/>
</dbReference>
<protein>
    <submittedName>
        <fullName evidence="2">Sugar phosphate isomerase/epimerase</fullName>
    </submittedName>
</protein>
<proteinExistence type="predicted"/>
<reference evidence="2 3" key="1">
    <citation type="submission" date="2019-04" db="EMBL/GenBank/DDBJ databases">
        <title>Genome sequence of Pelagicola litoralis CL-ES2.</title>
        <authorList>
            <person name="Cao J."/>
        </authorList>
    </citation>
    <scope>NUCLEOTIDE SEQUENCE [LARGE SCALE GENOMIC DNA]</scope>
    <source>
        <strain evidence="2 3">CL-ES2</strain>
    </source>
</reference>
<dbReference type="PANTHER" id="PTHR12110">
    <property type="entry name" value="HYDROXYPYRUVATE ISOMERASE"/>
    <property type="match status" value="1"/>
</dbReference>
<dbReference type="EMBL" id="SULI01000003">
    <property type="protein sequence ID" value="TKZ21891.1"/>
    <property type="molecule type" value="Genomic_DNA"/>
</dbReference>
<dbReference type="SUPFAM" id="SSF51658">
    <property type="entry name" value="Xylose isomerase-like"/>
    <property type="match status" value="1"/>
</dbReference>
<keyword evidence="2" id="KW-0413">Isomerase</keyword>
<sequence>MSELPVVGAQLSVLDLDRHRDWLFEKDRDLELPEFCMADILRNPEPFIDMARTKLDGWNGRLGIHGPFSGFELHTSDRDVRAVVQTRLDQALSVCEALGAVQMVIHSPFDAWDRDNLDNAAKDRNKRIGAILDTLAPALTRAEDLGVVMVMENIKDTDPADRLAVVQQADSTALRLSVDTGHAHWAHTRAGAPPADRFISGAGDMLGHVHLQDTDGHADRHWALGCGNITWHGVFEALQRCGSAPHLIVEINDFDRVQDSVAHLERLGLAQ</sequence>
<dbReference type="Gene3D" id="3.20.20.150">
    <property type="entry name" value="Divalent-metal-dependent TIM barrel enzymes"/>
    <property type="match status" value="1"/>
</dbReference>
<accession>A0A4V6F3B5</accession>
<organism evidence="2 3">
    <name type="scientific">Shimia litoralis</name>
    <dbReference type="NCBI Taxonomy" id="420403"/>
    <lineage>
        <taxon>Bacteria</taxon>
        <taxon>Pseudomonadati</taxon>
        <taxon>Pseudomonadota</taxon>
        <taxon>Alphaproteobacteria</taxon>
        <taxon>Rhodobacterales</taxon>
        <taxon>Roseobacteraceae</taxon>
    </lineage>
</organism>
<name>A0A4V6F3B5_9RHOB</name>
<gene>
    <name evidence="2" type="ORF">FAP39_04640</name>
</gene>
<dbReference type="OrthoDB" id="7245925at2"/>
<evidence type="ECO:0000313" key="3">
    <source>
        <dbReference type="Proteomes" id="UP000306575"/>
    </source>
</evidence>
<dbReference type="GO" id="GO:0016853">
    <property type="term" value="F:isomerase activity"/>
    <property type="evidence" value="ECO:0007669"/>
    <property type="project" value="UniProtKB-KW"/>
</dbReference>
<dbReference type="InterPro" id="IPR013022">
    <property type="entry name" value="Xyl_isomerase-like_TIM-brl"/>
</dbReference>
<keyword evidence="3" id="KW-1185">Reference proteome</keyword>
<dbReference type="RefSeq" id="WP_138015215.1">
    <property type="nucleotide sequence ID" value="NZ_SULI01000003.1"/>
</dbReference>
<dbReference type="AlphaFoldDB" id="A0A4V6F3B5"/>
<dbReference type="Pfam" id="PF01261">
    <property type="entry name" value="AP_endonuc_2"/>
    <property type="match status" value="1"/>
</dbReference>
<comment type="caution">
    <text evidence="2">The sequence shown here is derived from an EMBL/GenBank/DDBJ whole genome shotgun (WGS) entry which is preliminary data.</text>
</comment>
<evidence type="ECO:0000259" key="1">
    <source>
        <dbReference type="Pfam" id="PF01261"/>
    </source>
</evidence>
<dbReference type="InterPro" id="IPR050312">
    <property type="entry name" value="IolE/XylAMocC-like"/>
</dbReference>
<dbReference type="InterPro" id="IPR036237">
    <property type="entry name" value="Xyl_isomerase-like_sf"/>
</dbReference>
<feature type="domain" description="Xylose isomerase-like TIM barrel" evidence="1">
    <location>
        <begin position="62"/>
        <end position="266"/>
    </location>
</feature>
<evidence type="ECO:0000313" key="2">
    <source>
        <dbReference type="EMBL" id="TKZ21891.1"/>
    </source>
</evidence>
<dbReference type="PANTHER" id="PTHR12110:SF53">
    <property type="entry name" value="BLR5974 PROTEIN"/>
    <property type="match status" value="1"/>
</dbReference>